<comment type="similarity">
    <text evidence="2">Belongs to the EamA transporter family.</text>
</comment>
<feature type="domain" description="EamA" evidence="7">
    <location>
        <begin position="7"/>
        <end position="139"/>
    </location>
</feature>
<sequence length="296" mass="30617">MTRAFQGYIYLTLAMITVGSTVIASKIIASGLAPFTATALRFAAAFPFFLILMHLTRSRLPRLSRHDWLILVTQAGAGSVGYTTLLISGLQLTSAANAGVIIGTLPVVSAVISILILGERPHRFLLVAIALAAFGVFSIAVTPGASAGGSLAGNALILGAVVCEGLFILLNKRMRTEIPPLTQSSLMTGIGFLVAGIPALFENHAASGFSAAALSAVLYYALVPTVGGFILWYAGAERVSGSEASLFTAIAPVSAVILAFMLLGEPVGLHQIFGVACVFAAILGLGFSALVRVRRA</sequence>
<comment type="caution">
    <text evidence="8">The sequence shown here is derived from an EMBL/GenBank/DDBJ whole genome shotgun (WGS) entry which is preliminary data.</text>
</comment>
<evidence type="ECO:0000256" key="4">
    <source>
        <dbReference type="ARBA" id="ARBA00022989"/>
    </source>
</evidence>
<feature type="transmembrane region" description="Helical" evidence="6">
    <location>
        <begin position="246"/>
        <end position="263"/>
    </location>
</feature>
<dbReference type="EMBL" id="PIQN01000022">
    <property type="protein sequence ID" value="PKA40593.1"/>
    <property type="molecule type" value="Genomic_DNA"/>
</dbReference>
<evidence type="ECO:0000256" key="6">
    <source>
        <dbReference type="SAM" id="Phobius"/>
    </source>
</evidence>
<dbReference type="GO" id="GO:0016020">
    <property type="term" value="C:membrane"/>
    <property type="evidence" value="ECO:0007669"/>
    <property type="project" value="UniProtKB-SubCell"/>
</dbReference>
<gene>
    <name evidence="8" type="ORF">CWR43_28970</name>
</gene>
<dbReference type="InterPro" id="IPR050638">
    <property type="entry name" value="AA-Vitamin_Transporters"/>
</dbReference>
<feature type="transmembrane region" description="Helical" evidence="6">
    <location>
        <begin position="35"/>
        <end position="56"/>
    </location>
</feature>
<dbReference type="InterPro" id="IPR037185">
    <property type="entry name" value="EmrE-like"/>
</dbReference>
<evidence type="ECO:0000313" key="9">
    <source>
        <dbReference type="Proteomes" id="UP000232164"/>
    </source>
</evidence>
<evidence type="ECO:0000256" key="2">
    <source>
        <dbReference type="ARBA" id="ARBA00007362"/>
    </source>
</evidence>
<evidence type="ECO:0000313" key="8">
    <source>
        <dbReference type="EMBL" id="PKA40593.1"/>
    </source>
</evidence>
<keyword evidence="5 6" id="KW-0472">Membrane</keyword>
<feature type="transmembrane region" description="Helical" evidence="6">
    <location>
        <begin position="7"/>
        <end position="29"/>
    </location>
</feature>
<feature type="transmembrane region" description="Helical" evidence="6">
    <location>
        <begin position="96"/>
        <end position="117"/>
    </location>
</feature>
<evidence type="ECO:0000259" key="7">
    <source>
        <dbReference type="Pfam" id="PF00892"/>
    </source>
</evidence>
<name>A0A2N0D396_RHISU</name>
<feature type="transmembrane region" description="Helical" evidence="6">
    <location>
        <begin position="269"/>
        <end position="291"/>
    </location>
</feature>
<keyword evidence="4 6" id="KW-1133">Transmembrane helix</keyword>
<dbReference type="AlphaFoldDB" id="A0A2N0D396"/>
<feature type="domain" description="EamA" evidence="7">
    <location>
        <begin position="152"/>
        <end position="285"/>
    </location>
</feature>
<feature type="transmembrane region" description="Helical" evidence="6">
    <location>
        <begin position="151"/>
        <end position="169"/>
    </location>
</feature>
<comment type="subcellular location">
    <subcellularLocation>
        <location evidence="1">Membrane</location>
        <topology evidence="1">Multi-pass membrane protein</topology>
    </subcellularLocation>
</comment>
<dbReference type="PANTHER" id="PTHR32322:SF2">
    <property type="entry name" value="EAMA DOMAIN-CONTAINING PROTEIN"/>
    <property type="match status" value="1"/>
</dbReference>
<protein>
    <submittedName>
        <fullName evidence="8">EamA family transporter</fullName>
    </submittedName>
</protein>
<evidence type="ECO:0000256" key="5">
    <source>
        <dbReference type="ARBA" id="ARBA00023136"/>
    </source>
</evidence>
<dbReference type="Pfam" id="PF00892">
    <property type="entry name" value="EamA"/>
    <property type="match status" value="2"/>
</dbReference>
<feature type="transmembrane region" description="Helical" evidence="6">
    <location>
        <begin position="213"/>
        <end position="234"/>
    </location>
</feature>
<keyword evidence="3 6" id="KW-0812">Transmembrane</keyword>
<accession>A0A2N0D396</accession>
<feature type="transmembrane region" description="Helical" evidence="6">
    <location>
        <begin position="68"/>
        <end position="90"/>
    </location>
</feature>
<reference evidence="8 9" key="1">
    <citation type="submission" date="2017-11" db="EMBL/GenBank/DDBJ databases">
        <authorList>
            <person name="Han C.G."/>
        </authorList>
    </citation>
    <scope>NUCLEOTIDE SEQUENCE [LARGE SCALE GENOMIC DNA]</scope>
    <source>
        <strain evidence="8 9">HCNT1</strain>
    </source>
</reference>
<organism evidence="8 9">
    <name type="scientific">Rhizobium sullae</name>
    <name type="common">Rhizobium hedysari</name>
    <dbReference type="NCBI Taxonomy" id="50338"/>
    <lineage>
        <taxon>Bacteria</taxon>
        <taxon>Pseudomonadati</taxon>
        <taxon>Pseudomonadota</taxon>
        <taxon>Alphaproteobacteria</taxon>
        <taxon>Hyphomicrobiales</taxon>
        <taxon>Rhizobiaceae</taxon>
        <taxon>Rhizobium/Agrobacterium group</taxon>
        <taxon>Rhizobium</taxon>
    </lineage>
</organism>
<dbReference type="RefSeq" id="WP_100772762.1">
    <property type="nucleotide sequence ID" value="NZ_PIQN01000022.1"/>
</dbReference>
<evidence type="ECO:0000256" key="1">
    <source>
        <dbReference type="ARBA" id="ARBA00004141"/>
    </source>
</evidence>
<evidence type="ECO:0000256" key="3">
    <source>
        <dbReference type="ARBA" id="ARBA00022692"/>
    </source>
</evidence>
<feature type="transmembrane region" description="Helical" evidence="6">
    <location>
        <begin position="124"/>
        <end position="145"/>
    </location>
</feature>
<dbReference type="STRING" id="1041146.GCA_000427985_03992"/>
<dbReference type="InterPro" id="IPR000620">
    <property type="entry name" value="EamA_dom"/>
</dbReference>
<feature type="transmembrane region" description="Helical" evidence="6">
    <location>
        <begin position="181"/>
        <end position="201"/>
    </location>
</feature>
<dbReference type="Proteomes" id="UP000232164">
    <property type="component" value="Unassembled WGS sequence"/>
</dbReference>
<dbReference type="SUPFAM" id="SSF103481">
    <property type="entry name" value="Multidrug resistance efflux transporter EmrE"/>
    <property type="match status" value="2"/>
</dbReference>
<reference evidence="8 9" key="2">
    <citation type="submission" date="2017-12" db="EMBL/GenBank/DDBJ databases">
        <title>Genome sequence of Rhizobium sullae HCNT1 isolated from Sulla coronaria nodules and featuring peculiar denitrification phenotypes.</title>
        <authorList>
            <person name="De Diego-Diaz B."/>
            <person name="Treu L."/>
            <person name="Campanaro S."/>
            <person name="Da Silva Duarte V."/>
            <person name="Basaglia M."/>
            <person name="Favaro L."/>
            <person name="Casella S."/>
            <person name="Squartini A."/>
        </authorList>
    </citation>
    <scope>NUCLEOTIDE SEQUENCE [LARGE SCALE GENOMIC DNA]</scope>
    <source>
        <strain evidence="8 9">HCNT1</strain>
    </source>
</reference>
<dbReference type="PANTHER" id="PTHR32322">
    <property type="entry name" value="INNER MEMBRANE TRANSPORTER"/>
    <property type="match status" value="1"/>
</dbReference>
<proteinExistence type="inferred from homology"/>